<evidence type="ECO:0000313" key="1">
    <source>
        <dbReference type="EMBL" id="CAL1382594.1"/>
    </source>
</evidence>
<keyword evidence="2" id="KW-1185">Reference proteome</keyword>
<protein>
    <submittedName>
        <fullName evidence="1">Uncharacterized protein</fullName>
    </submittedName>
</protein>
<organism evidence="1 2">
    <name type="scientific">Linum trigynum</name>
    <dbReference type="NCBI Taxonomy" id="586398"/>
    <lineage>
        <taxon>Eukaryota</taxon>
        <taxon>Viridiplantae</taxon>
        <taxon>Streptophyta</taxon>
        <taxon>Embryophyta</taxon>
        <taxon>Tracheophyta</taxon>
        <taxon>Spermatophyta</taxon>
        <taxon>Magnoliopsida</taxon>
        <taxon>eudicotyledons</taxon>
        <taxon>Gunneridae</taxon>
        <taxon>Pentapetalae</taxon>
        <taxon>rosids</taxon>
        <taxon>fabids</taxon>
        <taxon>Malpighiales</taxon>
        <taxon>Linaceae</taxon>
        <taxon>Linum</taxon>
    </lineage>
</organism>
<proteinExistence type="predicted"/>
<gene>
    <name evidence="1" type="ORF">LTRI10_LOCUS23911</name>
</gene>
<reference evidence="1 2" key="1">
    <citation type="submission" date="2024-04" db="EMBL/GenBank/DDBJ databases">
        <authorList>
            <person name="Fracassetti M."/>
        </authorList>
    </citation>
    <scope>NUCLEOTIDE SEQUENCE [LARGE SCALE GENOMIC DNA]</scope>
</reference>
<name>A0AAV2E9N6_9ROSI</name>
<accession>A0AAV2E9N6</accession>
<dbReference type="Proteomes" id="UP001497516">
    <property type="component" value="Chromosome 4"/>
</dbReference>
<dbReference type="EMBL" id="OZ034817">
    <property type="protein sequence ID" value="CAL1382594.1"/>
    <property type="molecule type" value="Genomic_DNA"/>
</dbReference>
<evidence type="ECO:0000313" key="2">
    <source>
        <dbReference type="Proteomes" id="UP001497516"/>
    </source>
</evidence>
<dbReference type="AlphaFoldDB" id="A0AAV2E9N6"/>
<sequence>MQGHCAVLVSVRNAKSKMFRDPSTVIQGIHVFSHTTLGNRHVYVNFVVLLCGGKKAFTELGAKSLHNFHYAVMPEK</sequence>